<reference evidence="11 12" key="1">
    <citation type="submission" date="2020-10" db="EMBL/GenBank/DDBJ databases">
        <title>Complete genome sequence of Cupriavidus basilensis CCUG 49340T.</title>
        <authorList>
            <person name="Salva-Serra F."/>
            <person name="Donoso R.A."/>
            <person name="Cho K.H."/>
            <person name="Yoo J.A."/>
            <person name="Lee K."/>
            <person name="Yoon S.-H."/>
            <person name="Perez-Pantoja D."/>
            <person name="Moore E.R.B."/>
        </authorList>
    </citation>
    <scope>NUCLEOTIDE SEQUENCE [LARGE SCALE GENOMIC DNA]</scope>
    <source>
        <strain evidence="12">CCUG 49340</strain>
    </source>
</reference>
<comment type="function">
    <text evidence="2">Involved in the hydrocarbon hydroxylating system, which transfers electrons from NADH to rubredoxin reductase and then through rubredoxin to alkane 1 monooxygenase.</text>
</comment>
<dbReference type="InterPro" id="IPR024934">
    <property type="entry name" value="Rubredoxin-like_dom"/>
</dbReference>
<gene>
    <name evidence="11" type="ORF">F7R26_008125</name>
</gene>
<dbReference type="CDD" id="cd00730">
    <property type="entry name" value="rubredoxin"/>
    <property type="match status" value="1"/>
</dbReference>
<dbReference type="GeneID" id="98407401"/>
<organism evidence="11 12">
    <name type="scientific">Cupriavidus basilensis</name>
    <dbReference type="NCBI Taxonomy" id="68895"/>
    <lineage>
        <taxon>Bacteria</taxon>
        <taxon>Pseudomonadati</taxon>
        <taxon>Pseudomonadota</taxon>
        <taxon>Betaproteobacteria</taxon>
        <taxon>Burkholderiales</taxon>
        <taxon>Burkholderiaceae</taxon>
        <taxon>Cupriavidus</taxon>
    </lineage>
</organism>
<comment type="similarity">
    <text evidence="4 9">Belongs to the rubredoxin family.</text>
</comment>
<dbReference type="PANTHER" id="PTHR47627">
    <property type="entry name" value="RUBREDOXIN"/>
    <property type="match status" value="1"/>
</dbReference>
<dbReference type="AlphaFoldDB" id="A0A643FZ66"/>
<dbReference type="GO" id="GO:0005506">
    <property type="term" value="F:iron ion binding"/>
    <property type="evidence" value="ECO:0007669"/>
    <property type="project" value="UniProtKB-UniRule"/>
</dbReference>
<evidence type="ECO:0000256" key="8">
    <source>
        <dbReference type="ARBA" id="ARBA00023004"/>
    </source>
</evidence>
<keyword evidence="8 9" id="KW-0408">Iron</keyword>
<evidence type="ECO:0000256" key="7">
    <source>
        <dbReference type="ARBA" id="ARBA00022982"/>
    </source>
</evidence>
<feature type="domain" description="Rubredoxin-like" evidence="10">
    <location>
        <begin position="88"/>
        <end position="139"/>
    </location>
</feature>
<evidence type="ECO:0000256" key="4">
    <source>
        <dbReference type="ARBA" id="ARBA00005337"/>
    </source>
</evidence>
<evidence type="ECO:0000256" key="9">
    <source>
        <dbReference type="RuleBase" id="RU003820"/>
    </source>
</evidence>
<dbReference type="PRINTS" id="PR00163">
    <property type="entry name" value="RUBREDOXIN"/>
</dbReference>
<dbReference type="InterPro" id="IPR024935">
    <property type="entry name" value="Rubredoxin_dom"/>
</dbReference>
<dbReference type="FunFam" id="2.20.28.10:FF:000001">
    <property type="entry name" value="Rubredoxin"/>
    <property type="match status" value="1"/>
</dbReference>
<dbReference type="GO" id="GO:0009055">
    <property type="term" value="F:electron transfer activity"/>
    <property type="evidence" value="ECO:0007669"/>
    <property type="project" value="TreeGrafter"/>
</dbReference>
<accession>A0A643FZ66</accession>
<dbReference type="EMBL" id="CP062803">
    <property type="protein sequence ID" value="QOT77972.1"/>
    <property type="molecule type" value="Genomic_DNA"/>
</dbReference>
<proteinExistence type="inferred from homology"/>
<dbReference type="GO" id="GO:0043448">
    <property type="term" value="P:alkane catabolic process"/>
    <property type="evidence" value="ECO:0007669"/>
    <property type="project" value="TreeGrafter"/>
</dbReference>
<evidence type="ECO:0000256" key="3">
    <source>
        <dbReference type="ARBA" id="ARBA00004933"/>
    </source>
</evidence>
<dbReference type="SUPFAM" id="SSF57802">
    <property type="entry name" value="Rubredoxin-like"/>
    <property type="match status" value="1"/>
</dbReference>
<dbReference type="InterPro" id="IPR050526">
    <property type="entry name" value="Rubredoxin_ET"/>
</dbReference>
<name>A0A643FZ66_9BURK</name>
<sequence length="141" mass="15229">MYKKGTAVEIQFSPKRLNDGAGDPYWIDLATEEAQALLALLQARLAPGSEATAAPLVFSLDEPEQEKAAAQPEAPIAAKAASAATDAFKQWVCIICGWVYDEAAGLPEDGIAPGTRWEDIPDDWRCPLCDVGKEDFAMVEF</sequence>
<keyword evidence="7 9" id="KW-0249">Electron transport</keyword>
<evidence type="ECO:0000313" key="12">
    <source>
        <dbReference type="Proteomes" id="UP000397656"/>
    </source>
</evidence>
<evidence type="ECO:0000256" key="1">
    <source>
        <dbReference type="ARBA" id="ARBA00001965"/>
    </source>
</evidence>
<dbReference type="Pfam" id="PF00301">
    <property type="entry name" value="Rubredoxin"/>
    <property type="match status" value="1"/>
</dbReference>
<dbReference type="PROSITE" id="PS00202">
    <property type="entry name" value="RUBREDOXIN"/>
    <property type="match status" value="1"/>
</dbReference>
<comment type="cofactor">
    <cofactor evidence="1 9">
        <name>Fe(3+)</name>
        <dbReference type="ChEBI" id="CHEBI:29034"/>
    </cofactor>
</comment>
<evidence type="ECO:0000259" key="10">
    <source>
        <dbReference type="PROSITE" id="PS50903"/>
    </source>
</evidence>
<dbReference type="Gene3D" id="2.20.28.10">
    <property type="match status" value="1"/>
</dbReference>
<keyword evidence="5" id="KW-0813">Transport</keyword>
<evidence type="ECO:0000256" key="2">
    <source>
        <dbReference type="ARBA" id="ARBA00002792"/>
    </source>
</evidence>
<dbReference type="PANTHER" id="PTHR47627:SF1">
    <property type="entry name" value="RUBREDOXIN-1-RELATED"/>
    <property type="match status" value="1"/>
</dbReference>
<evidence type="ECO:0000256" key="6">
    <source>
        <dbReference type="ARBA" id="ARBA00022723"/>
    </source>
</evidence>
<dbReference type="Proteomes" id="UP000397656">
    <property type="component" value="Chromosome 1"/>
</dbReference>
<dbReference type="PROSITE" id="PS50903">
    <property type="entry name" value="RUBREDOXIN_LIKE"/>
    <property type="match status" value="1"/>
</dbReference>
<evidence type="ECO:0000256" key="5">
    <source>
        <dbReference type="ARBA" id="ARBA00022448"/>
    </source>
</evidence>
<dbReference type="InterPro" id="IPR018527">
    <property type="entry name" value="Rubredoxin_Fe_BS"/>
</dbReference>
<dbReference type="RefSeq" id="WP_150985798.1">
    <property type="nucleotide sequence ID" value="NZ_CP062803.1"/>
</dbReference>
<evidence type="ECO:0000313" key="11">
    <source>
        <dbReference type="EMBL" id="QOT77972.1"/>
    </source>
</evidence>
<comment type="pathway">
    <text evidence="3">Hydrocarbon metabolism; alkane degradation.</text>
</comment>
<protein>
    <recommendedName>
        <fullName evidence="9">Rubredoxin</fullName>
    </recommendedName>
</protein>
<keyword evidence="6 9" id="KW-0479">Metal-binding</keyword>